<accession>A0A6A6TUF4</accession>
<dbReference type="Proteomes" id="UP000799324">
    <property type="component" value="Unassembled WGS sequence"/>
</dbReference>
<dbReference type="AlphaFoldDB" id="A0A6A6TUF4"/>
<reference evidence="2" key="1">
    <citation type="journal article" date="2020" name="Stud. Mycol.">
        <title>101 Dothideomycetes genomes: a test case for predicting lifestyles and emergence of pathogens.</title>
        <authorList>
            <person name="Haridas S."/>
            <person name="Albert R."/>
            <person name="Binder M."/>
            <person name="Bloem J."/>
            <person name="Labutti K."/>
            <person name="Salamov A."/>
            <person name="Andreopoulos B."/>
            <person name="Baker S."/>
            <person name="Barry K."/>
            <person name="Bills G."/>
            <person name="Bluhm B."/>
            <person name="Cannon C."/>
            <person name="Castanera R."/>
            <person name="Culley D."/>
            <person name="Daum C."/>
            <person name="Ezra D."/>
            <person name="Gonzalez J."/>
            <person name="Henrissat B."/>
            <person name="Kuo A."/>
            <person name="Liang C."/>
            <person name="Lipzen A."/>
            <person name="Lutzoni F."/>
            <person name="Magnuson J."/>
            <person name="Mondo S."/>
            <person name="Nolan M."/>
            <person name="Ohm R."/>
            <person name="Pangilinan J."/>
            <person name="Park H.-J."/>
            <person name="Ramirez L."/>
            <person name="Alfaro M."/>
            <person name="Sun H."/>
            <person name="Tritt A."/>
            <person name="Yoshinaga Y."/>
            <person name="Zwiers L.-H."/>
            <person name="Turgeon B."/>
            <person name="Goodwin S."/>
            <person name="Spatafora J."/>
            <person name="Crous P."/>
            <person name="Grigoriev I."/>
        </authorList>
    </citation>
    <scope>NUCLEOTIDE SEQUENCE</scope>
    <source>
        <strain evidence="2">CBS 122681</strain>
    </source>
</reference>
<evidence type="ECO:0000256" key="1">
    <source>
        <dbReference type="SAM" id="MobiDB-lite"/>
    </source>
</evidence>
<keyword evidence="3" id="KW-1185">Reference proteome</keyword>
<evidence type="ECO:0000313" key="3">
    <source>
        <dbReference type="Proteomes" id="UP000799324"/>
    </source>
</evidence>
<feature type="region of interest" description="Disordered" evidence="1">
    <location>
        <begin position="1"/>
        <end position="35"/>
    </location>
</feature>
<sequence length="203" mass="21445">MAALLPPPVRHAATRSPPRPARGSLAGTGGHWPQKQTLRAMAPSSLGGHERCARAGGTLLAPRAGMCQMPSGPVHQQQQHHRVYAGNPGSIPYCTYPFAGHQGTPHHTEPRDEDPQSSKRGHATPPTLSSARLVEGVANFILAAHSASSSRASFIQGPDPRWLVPDAHARAHHALLPKEPPGTQPSLALPPTLSPLARLLPCC</sequence>
<gene>
    <name evidence="2" type="ORF">K491DRAFT_709716</name>
</gene>
<evidence type="ECO:0000313" key="2">
    <source>
        <dbReference type="EMBL" id="KAF2663076.1"/>
    </source>
</evidence>
<protein>
    <submittedName>
        <fullName evidence="2">Uncharacterized protein</fullName>
    </submittedName>
</protein>
<proteinExistence type="predicted"/>
<organism evidence="2 3">
    <name type="scientific">Lophiostoma macrostomum CBS 122681</name>
    <dbReference type="NCBI Taxonomy" id="1314788"/>
    <lineage>
        <taxon>Eukaryota</taxon>
        <taxon>Fungi</taxon>
        <taxon>Dikarya</taxon>
        <taxon>Ascomycota</taxon>
        <taxon>Pezizomycotina</taxon>
        <taxon>Dothideomycetes</taxon>
        <taxon>Pleosporomycetidae</taxon>
        <taxon>Pleosporales</taxon>
        <taxon>Lophiostomataceae</taxon>
        <taxon>Lophiostoma</taxon>
    </lineage>
</organism>
<dbReference type="EMBL" id="MU004288">
    <property type="protein sequence ID" value="KAF2663076.1"/>
    <property type="molecule type" value="Genomic_DNA"/>
</dbReference>
<feature type="region of interest" description="Disordered" evidence="1">
    <location>
        <begin position="98"/>
        <end position="129"/>
    </location>
</feature>
<feature type="compositionally biased region" description="Basic and acidic residues" evidence="1">
    <location>
        <begin position="106"/>
        <end position="117"/>
    </location>
</feature>
<name>A0A6A6TUF4_9PLEO</name>